<name>A0A0K2V791_LEPSM</name>
<accession>A0A0K2V791</accession>
<evidence type="ECO:0000313" key="1">
    <source>
        <dbReference type="EMBL" id="CDW46205.1"/>
    </source>
</evidence>
<dbReference type="AlphaFoldDB" id="A0A0K2V791"/>
<reference evidence="1" key="1">
    <citation type="submission" date="2014-05" db="EMBL/GenBank/DDBJ databases">
        <authorList>
            <person name="Chronopoulou M."/>
        </authorList>
    </citation>
    <scope>NUCLEOTIDE SEQUENCE</scope>
    <source>
        <tissue evidence="1">Whole organism</tissue>
    </source>
</reference>
<organism evidence="1">
    <name type="scientific">Lepeophtheirus salmonis</name>
    <name type="common">Salmon louse</name>
    <name type="synonym">Caligus salmonis</name>
    <dbReference type="NCBI Taxonomy" id="72036"/>
    <lineage>
        <taxon>Eukaryota</taxon>
        <taxon>Metazoa</taxon>
        <taxon>Ecdysozoa</taxon>
        <taxon>Arthropoda</taxon>
        <taxon>Crustacea</taxon>
        <taxon>Multicrustacea</taxon>
        <taxon>Hexanauplia</taxon>
        <taxon>Copepoda</taxon>
        <taxon>Siphonostomatoida</taxon>
        <taxon>Caligidae</taxon>
        <taxon>Lepeophtheirus</taxon>
    </lineage>
</organism>
<proteinExistence type="predicted"/>
<dbReference type="EMBL" id="HACA01028844">
    <property type="protein sequence ID" value="CDW46205.1"/>
    <property type="molecule type" value="Transcribed_RNA"/>
</dbReference>
<feature type="non-terminal residue" evidence="1">
    <location>
        <position position="1"/>
    </location>
</feature>
<protein>
    <submittedName>
        <fullName evidence="1">Uncharacterized protein</fullName>
    </submittedName>
</protein>
<sequence>SKLHKNTLHNKSVFNCIQRLFTQNNNNNNALEGRIEQ</sequence>